<proteinExistence type="inferred from homology"/>
<dbReference type="SUPFAM" id="SSF54427">
    <property type="entry name" value="NTF2-like"/>
    <property type="match status" value="1"/>
</dbReference>
<protein>
    <recommendedName>
        <fullName evidence="3">Scytalone dehydratase-like domain-containing protein</fullName>
    </recommendedName>
</protein>
<feature type="domain" description="Scytalone dehydratase-like" evidence="3">
    <location>
        <begin position="8"/>
        <end position="174"/>
    </location>
</feature>
<evidence type="ECO:0000259" key="3">
    <source>
        <dbReference type="Pfam" id="PF02982"/>
    </source>
</evidence>
<dbReference type="AlphaFoldDB" id="A0A9P4WM15"/>
<gene>
    <name evidence="4" type="ORF">E8E12_003883</name>
</gene>
<evidence type="ECO:0000256" key="1">
    <source>
        <dbReference type="ARBA" id="ARBA00008584"/>
    </source>
</evidence>
<dbReference type="Pfam" id="PF02982">
    <property type="entry name" value="Scytalone_dh"/>
    <property type="match status" value="1"/>
</dbReference>
<sequence length="186" mass="20683">MAQPIRTDITFEEYLACTHISQQWANSYDTKDWSLLSSIITPSLHINYTSVMGPSHLFPSMSSSSYVTMMSSPSTLGHPLVATQHFLSTPSFTRTSEDEITGTYQLRAHHVRFSSDDQGDIDGYAKGRGRKVLAVATGYAVIQHFYRRTGEGWKLSGLRPEVLFDDGDLKGLFAWKEEVGDGALTP</sequence>
<evidence type="ECO:0000313" key="5">
    <source>
        <dbReference type="Proteomes" id="UP000758155"/>
    </source>
</evidence>
<evidence type="ECO:0000256" key="2">
    <source>
        <dbReference type="ARBA" id="ARBA00023239"/>
    </source>
</evidence>
<evidence type="ECO:0000313" key="4">
    <source>
        <dbReference type="EMBL" id="KAF3036168.1"/>
    </source>
</evidence>
<comment type="caution">
    <text evidence="4">The sequence shown here is derived from an EMBL/GenBank/DDBJ whole genome shotgun (WGS) entry which is preliminary data.</text>
</comment>
<keyword evidence="5" id="KW-1185">Reference proteome</keyword>
<name>A0A9P4WM15_9PLEO</name>
<dbReference type="GO" id="GO:0016829">
    <property type="term" value="F:lyase activity"/>
    <property type="evidence" value="ECO:0007669"/>
    <property type="project" value="UniProtKB-KW"/>
</dbReference>
<comment type="similarity">
    <text evidence="1">Belongs to the scytalone dehydratase family.</text>
</comment>
<dbReference type="OrthoDB" id="5281072at2759"/>
<organism evidence="4 5">
    <name type="scientific">Didymella heteroderae</name>
    <dbReference type="NCBI Taxonomy" id="1769908"/>
    <lineage>
        <taxon>Eukaryota</taxon>
        <taxon>Fungi</taxon>
        <taxon>Dikarya</taxon>
        <taxon>Ascomycota</taxon>
        <taxon>Pezizomycotina</taxon>
        <taxon>Dothideomycetes</taxon>
        <taxon>Pleosporomycetidae</taxon>
        <taxon>Pleosporales</taxon>
        <taxon>Pleosporineae</taxon>
        <taxon>Didymellaceae</taxon>
        <taxon>Didymella</taxon>
    </lineage>
</organism>
<dbReference type="Gene3D" id="3.10.450.50">
    <property type="match status" value="1"/>
</dbReference>
<dbReference type="InterPro" id="IPR049884">
    <property type="entry name" value="Scytalone_dh"/>
</dbReference>
<reference evidence="4" key="1">
    <citation type="submission" date="2019-04" db="EMBL/GenBank/DDBJ databases">
        <title>Sequencing of skin fungus with MAO and IRED activity.</title>
        <authorList>
            <person name="Marsaioli A.J."/>
            <person name="Bonatto J.M.C."/>
            <person name="Reis Junior O."/>
        </authorList>
    </citation>
    <scope>NUCLEOTIDE SEQUENCE</scope>
    <source>
        <strain evidence="4">28M1</strain>
    </source>
</reference>
<dbReference type="EMBL" id="SWKV01000052">
    <property type="protein sequence ID" value="KAF3036168.1"/>
    <property type="molecule type" value="Genomic_DNA"/>
</dbReference>
<keyword evidence="2" id="KW-0456">Lyase</keyword>
<accession>A0A9P4WM15</accession>
<dbReference type="InterPro" id="IPR032710">
    <property type="entry name" value="NTF2-like_dom_sf"/>
</dbReference>
<dbReference type="Proteomes" id="UP000758155">
    <property type="component" value="Unassembled WGS sequence"/>
</dbReference>